<evidence type="ECO:0000259" key="2">
    <source>
        <dbReference type="Pfam" id="PF01370"/>
    </source>
</evidence>
<dbReference type="EMBL" id="QKYT01000055">
    <property type="protein sequence ID" value="RIA95815.1"/>
    <property type="molecule type" value="Genomic_DNA"/>
</dbReference>
<dbReference type="InterPro" id="IPR001509">
    <property type="entry name" value="Epimerase_deHydtase"/>
</dbReference>
<sequence>MVKVLVFGATGFIGFAVAQALARSGHETYGLYRKPEKTKELARNEIFPVLGDTDDVSTWISTARQVDVIIDTTSPSDDPTKHTKIILDAVIKLGKKRLEHNEPKLVFIYTSGLWTYGGNPYSVKYESTPLKTDVELDYWRPSMEQIISESKIINGIVIRPGAAYGKSGSLTALWFEAAIKGELYGIGSKDVRWGLVHIDDLADVYVRALERAELIEGQKFNIVNNQSESMGDMLDAVARVTEYKGEIKYKIPTNQFEKAMTSTGVFSNKKAQTILGWNQRHLSFVDGINTWWNSYKAYTQ</sequence>
<keyword evidence="1" id="KW-0732">Signal</keyword>
<comment type="caution">
    <text evidence="3">The sequence shown here is derived from an EMBL/GenBank/DDBJ whole genome shotgun (WGS) entry which is preliminary data.</text>
</comment>
<reference evidence="3 4" key="1">
    <citation type="submission" date="2018-06" db="EMBL/GenBank/DDBJ databases">
        <title>Comparative genomics reveals the genomic features of Rhizophagus irregularis, R. cerebriforme, R. diaphanum and Gigaspora rosea, and their symbiotic lifestyle signature.</title>
        <authorList>
            <person name="Morin E."/>
            <person name="San Clemente H."/>
            <person name="Chen E.C.H."/>
            <person name="De La Providencia I."/>
            <person name="Hainaut M."/>
            <person name="Kuo A."/>
            <person name="Kohler A."/>
            <person name="Murat C."/>
            <person name="Tang N."/>
            <person name="Roy S."/>
            <person name="Loubradou J."/>
            <person name="Henrissat B."/>
            <person name="Grigoriev I.V."/>
            <person name="Corradi N."/>
            <person name="Roux C."/>
            <person name="Martin F.M."/>
        </authorList>
    </citation>
    <scope>NUCLEOTIDE SEQUENCE [LARGE SCALE GENOMIC DNA]</scope>
    <source>
        <strain evidence="3 4">DAOM 227022</strain>
    </source>
</reference>
<dbReference type="Pfam" id="PF01370">
    <property type="entry name" value="Epimerase"/>
    <property type="match status" value="1"/>
</dbReference>
<dbReference type="Proteomes" id="UP000265703">
    <property type="component" value="Unassembled WGS sequence"/>
</dbReference>
<gene>
    <name evidence="3" type="ORF">C1645_688578</name>
</gene>
<proteinExistence type="predicted"/>
<feature type="domain" description="NAD-dependent epimerase/dehydratase" evidence="2">
    <location>
        <begin position="4"/>
        <end position="222"/>
    </location>
</feature>
<dbReference type="PANTHER" id="PTHR48079">
    <property type="entry name" value="PROTEIN YEEZ"/>
    <property type="match status" value="1"/>
</dbReference>
<dbReference type="AlphaFoldDB" id="A0A397TH66"/>
<accession>A0A397TH66</accession>
<evidence type="ECO:0000256" key="1">
    <source>
        <dbReference type="SAM" id="SignalP"/>
    </source>
</evidence>
<protein>
    <submittedName>
        <fullName evidence="3">NAD-binding protein</fullName>
    </submittedName>
</protein>
<dbReference type="InterPro" id="IPR036291">
    <property type="entry name" value="NAD(P)-bd_dom_sf"/>
</dbReference>
<dbReference type="GO" id="GO:0004029">
    <property type="term" value="F:aldehyde dehydrogenase (NAD+) activity"/>
    <property type="evidence" value="ECO:0007669"/>
    <property type="project" value="TreeGrafter"/>
</dbReference>
<dbReference type="PANTHER" id="PTHR48079:SF3">
    <property type="entry name" value="NAD-DEPENDENT EPIMERASE_DEHYDRATASE DOMAIN-CONTAINING PROTEIN"/>
    <property type="match status" value="1"/>
</dbReference>
<dbReference type="GO" id="GO:0005737">
    <property type="term" value="C:cytoplasm"/>
    <property type="evidence" value="ECO:0007669"/>
    <property type="project" value="TreeGrafter"/>
</dbReference>
<feature type="chain" id="PRO_5017441946" evidence="1">
    <location>
        <begin position="21"/>
        <end position="300"/>
    </location>
</feature>
<evidence type="ECO:0000313" key="4">
    <source>
        <dbReference type="Proteomes" id="UP000265703"/>
    </source>
</evidence>
<keyword evidence="4" id="KW-1185">Reference proteome</keyword>
<organism evidence="3 4">
    <name type="scientific">Glomus cerebriforme</name>
    <dbReference type="NCBI Taxonomy" id="658196"/>
    <lineage>
        <taxon>Eukaryota</taxon>
        <taxon>Fungi</taxon>
        <taxon>Fungi incertae sedis</taxon>
        <taxon>Mucoromycota</taxon>
        <taxon>Glomeromycotina</taxon>
        <taxon>Glomeromycetes</taxon>
        <taxon>Glomerales</taxon>
        <taxon>Glomeraceae</taxon>
        <taxon>Glomus</taxon>
    </lineage>
</organism>
<dbReference type="InterPro" id="IPR051783">
    <property type="entry name" value="NAD(P)-dependent_oxidoreduct"/>
</dbReference>
<dbReference type="Gene3D" id="3.40.50.720">
    <property type="entry name" value="NAD(P)-binding Rossmann-like Domain"/>
    <property type="match status" value="1"/>
</dbReference>
<dbReference type="STRING" id="658196.A0A397TH66"/>
<feature type="signal peptide" evidence="1">
    <location>
        <begin position="1"/>
        <end position="20"/>
    </location>
</feature>
<evidence type="ECO:0000313" key="3">
    <source>
        <dbReference type="EMBL" id="RIA95815.1"/>
    </source>
</evidence>
<dbReference type="OrthoDB" id="2735536at2759"/>
<dbReference type="SUPFAM" id="SSF51735">
    <property type="entry name" value="NAD(P)-binding Rossmann-fold domains"/>
    <property type="match status" value="1"/>
</dbReference>
<name>A0A397TH66_9GLOM</name>